<dbReference type="InterPro" id="IPR006001">
    <property type="entry name" value="Therm_gnt_kin"/>
</dbReference>
<name>A0AAN6GBR0_9BASI</name>
<feature type="compositionally biased region" description="Basic and acidic residues" evidence="10">
    <location>
        <begin position="133"/>
        <end position="143"/>
    </location>
</feature>
<keyword evidence="12" id="KW-1185">Reference proteome</keyword>
<dbReference type="InterPro" id="IPR027417">
    <property type="entry name" value="P-loop_NTPase"/>
</dbReference>
<feature type="compositionally biased region" description="Basic and acidic residues" evidence="10">
    <location>
        <begin position="98"/>
        <end position="122"/>
    </location>
</feature>
<evidence type="ECO:0000256" key="7">
    <source>
        <dbReference type="ARBA" id="ARBA00022840"/>
    </source>
</evidence>
<evidence type="ECO:0000256" key="2">
    <source>
        <dbReference type="ARBA" id="ARBA00008420"/>
    </source>
</evidence>
<proteinExistence type="inferred from homology"/>
<keyword evidence="4" id="KW-0808">Transferase</keyword>
<dbReference type="GO" id="GO:0046316">
    <property type="term" value="F:gluconokinase activity"/>
    <property type="evidence" value="ECO:0007669"/>
    <property type="project" value="UniProtKB-EC"/>
</dbReference>
<dbReference type="EMBL" id="JAPDMQ010000169">
    <property type="protein sequence ID" value="KAK0532057.1"/>
    <property type="molecule type" value="Genomic_DNA"/>
</dbReference>
<feature type="region of interest" description="Disordered" evidence="10">
    <location>
        <begin position="79"/>
        <end position="170"/>
    </location>
</feature>
<comment type="pathway">
    <text evidence="1">Carbohydrate acid metabolism; D-gluconate degradation.</text>
</comment>
<sequence>MATTSKDRARGVLIVVMGTSGTGKSTLGISLSRHFDVPFIDGDDLHPQSNVDKMSHGTPLDDADRLPWLLRIRHAAHELTSVPSSPTHASSSAIVHQAEAERRQEAQKGQRAGGHEEHKESVRQMAETLETSHQPDADPDHLRKATPGGGGGGGQHPAQPADGASSSGQPRRACLIACSALKRKYRDLLRSHLQNDTYPQDPTDPSYFVGECLDVFFLYIRVPEEELLRRMHERKAHFMKESMLRSQLEQTLEEPHEDAEPGILTLDGQGPKADVERRAEDLIRERVGPICRSAPSS</sequence>
<reference evidence="11" key="1">
    <citation type="journal article" date="2023" name="PhytoFront">
        <title>Draft Genome Resources of Seven Strains of Tilletia horrida, Causal Agent of Kernel Smut of Rice.</title>
        <authorList>
            <person name="Khanal S."/>
            <person name="Antony Babu S."/>
            <person name="Zhou X.G."/>
        </authorList>
    </citation>
    <scope>NUCLEOTIDE SEQUENCE</scope>
    <source>
        <strain evidence="11">TX3</strain>
    </source>
</reference>
<dbReference type="AlphaFoldDB" id="A0AAN6GBR0"/>
<organism evidence="11 12">
    <name type="scientific">Tilletia horrida</name>
    <dbReference type="NCBI Taxonomy" id="155126"/>
    <lineage>
        <taxon>Eukaryota</taxon>
        <taxon>Fungi</taxon>
        <taxon>Dikarya</taxon>
        <taxon>Basidiomycota</taxon>
        <taxon>Ustilaginomycotina</taxon>
        <taxon>Exobasidiomycetes</taxon>
        <taxon>Tilletiales</taxon>
        <taxon>Tilletiaceae</taxon>
        <taxon>Tilletia</taxon>
    </lineage>
</organism>
<protein>
    <recommendedName>
        <fullName evidence="3">gluconokinase</fullName>
        <ecNumber evidence="3">2.7.1.12</ecNumber>
    </recommendedName>
    <alternativeName>
        <fullName evidence="8">Gluconate kinase</fullName>
    </alternativeName>
</protein>
<evidence type="ECO:0000256" key="6">
    <source>
        <dbReference type="ARBA" id="ARBA00022777"/>
    </source>
</evidence>
<dbReference type="PANTHER" id="PTHR43442:SF3">
    <property type="entry name" value="GLUCONOKINASE-RELATED"/>
    <property type="match status" value="1"/>
</dbReference>
<evidence type="ECO:0000256" key="3">
    <source>
        <dbReference type="ARBA" id="ARBA00012054"/>
    </source>
</evidence>
<evidence type="ECO:0000256" key="4">
    <source>
        <dbReference type="ARBA" id="ARBA00022679"/>
    </source>
</evidence>
<accession>A0AAN6GBR0</accession>
<dbReference type="GO" id="GO:0005737">
    <property type="term" value="C:cytoplasm"/>
    <property type="evidence" value="ECO:0007669"/>
    <property type="project" value="TreeGrafter"/>
</dbReference>
<keyword evidence="7" id="KW-0067">ATP-binding</keyword>
<evidence type="ECO:0000313" key="11">
    <source>
        <dbReference type="EMBL" id="KAK0532057.1"/>
    </source>
</evidence>
<dbReference type="GO" id="GO:0005524">
    <property type="term" value="F:ATP binding"/>
    <property type="evidence" value="ECO:0007669"/>
    <property type="project" value="UniProtKB-KW"/>
</dbReference>
<feature type="region of interest" description="Disordered" evidence="10">
    <location>
        <begin position="255"/>
        <end position="275"/>
    </location>
</feature>
<dbReference type="CDD" id="cd02021">
    <property type="entry name" value="GntK"/>
    <property type="match status" value="1"/>
</dbReference>
<feature type="compositionally biased region" description="Low complexity" evidence="10">
    <location>
        <begin position="80"/>
        <end position="93"/>
    </location>
</feature>
<comment type="similarity">
    <text evidence="2">Belongs to the gluconokinase GntK/GntV family.</text>
</comment>
<dbReference type="GO" id="GO:0005975">
    <property type="term" value="P:carbohydrate metabolic process"/>
    <property type="evidence" value="ECO:0007669"/>
    <property type="project" value="InterPro"/>
</dbReference>
<comment type="caution">
    <text evidence="11">The sequence shown here is derived from an EMBL/GenBank/DDBJ whole genome shotgun (WGS) entry which is preliminary data.</text>
</comment>
<evidence type="ECO:0000256" key="5">
    <source>
        <dbReference type="ARBA" id="ARBA00022741"/>
    </source>
</evidence>
<evidence type="ECO:0000313" key="12">
    <source>
        <dbReference type="Proteomes" id="UP001176521"/>
    </source>
</evidence>
<keyword evidence="6" id="KW-0418">Kinase</keyword>
<comment type="catalytic activity">
    <reaction evidence="9">
        <text>D-gluconate + ATP = 6-phospho-D-gluconate + ADP + H(+)</text>
        <dbReference type="Rhea" id="RHEA:19433"/>
        <dbReference type="ChEBI" id="CHEBI:15378"/>
        <dbReference type="ChEBI" id="CHEBI:18391"/>
        <dbReference type="ChEBI" id="CHEBI:30616"/>
        <dbReference type="ChEBI" id="CHEBI:58759"/>
        <dbReference type="ChEBI" id="CHEBI:456216"/>
        <dbReference type="EC" id="2.7.1.12"/>
    </reaction>
</comment>
<evidence type="ECO:0000256" key="8">
    <source>
        <dbReference type="ARBA" id="ARBA00029835"/>
    </source>
</evidence>
<dbReference type="EC" id="2.7.1.12" evidence="3"/>
<evidence type="ECO:0000256" key="1">
    <source>
        <dbReference type="ARBA" id="ARBA00004875"/>
    </source>
</evidence>
<gene>
    <name evidence="11" type="ORF">OC842_003417</name>
</gene>
<dbReference type="Gene3D" id="3.40.50.300">
    <property type="entry name" value="P-loop containing nucleotide triphosphate hydrolases"/>
    <property type="match status" value="1"/>
</dbReference>
<evidence type="ECO:0000256" key="9">
    <source>
        <dbReference type="ARBA" id="ARBA00048090"/>
    </source>
</evidence>
<keyword evidence="5" id="KW-0547">Nucleotide-binding</keyword>
<evidence type="ECO:0000256" key="10">
    <source>
        <dbReference type="SAM" id="MobiDB-lite"/>
    </source>
</evidence>
<dbReference type="SUPFAM" id="SSF52540">
    <property type="entry name" value="P-loop containing nucleoside triphosphate hydrolases"/>
    <property type="match status" value="1"/>
</dbReference>
<dbReference type="PANTHER" id="PTHR43442">
    <property type="entry name" value="GLUCONOKINASE-RELATED"/>
    <property type="match status" value="1"/>
</dbReference>
<dbReference type="Proteomes" id="UP001176521">
    <property type="component" value="Unassembled WGS sequence"/>
</dbReference>